<sequence>MKHSFQEELNQEIKKRFSLLAILVSAFLFLLLILFVFAIQYYQLTLETNNIRKNFHEDQAGYKRILNTMNQNSIPLFLKKEKTDREIYSEYYELSAENLSRGILVIMDKAGSIKFTTQQTEQNPVISPNYLKTILSGNNYHHSMRRITKGEDSNHYLLMINTVREEGTELGYSAILLNGNNFLPDGLYYGTNYVIADQFDNVYANNANHFIIGTLKKINANIFNQFLFSHDRQLYLSKKSLIGQNIYLYTYSMIFPISVLALFGITSALIIFLVLFYYSKRLAAKIAIRNTVSIEMLVDETKKIRIGEKQKIEIHTEDEFEFLADNINEMMEELNRLIQMKIFLEKKKNLYEIKMLEAQFHPHFLYNTLENIRITSKIDTDLSERLILSLNRVLRYSIDHANEKSNLIDDLAILQDFLEVTKIRFEKFIYTIDVEKDLHMIQIPRLFLLPIVENAIKYGMKERNDLKVAVAVFSKGEEIIFEVRDNGPGFEEELIEKIYLQYEEEETHHGLINSYRRLKIEYPFLDLRIFNHEKGACVQFVVWRAIDDV</sequence>
<keyword evidence="4" id="KW-0808">Transferase</keyword>
<dbReference type="CDD" id="cd06225">
    <property type="entry name" value="HAMP"/>
    <property type="match status" value="1"/>
</dbReference>
<keyword evidence="16" id="KW-1185">Reference proteome</keyword>
<dbReference type="KEGG" id="ecas:ECBG_04255"/>
<dbReference type="eggNOG" id="COG2972">
    <property type="taxonomic scope" value="Bacteria"/>
</dbReference>
<evidence type="ECO:0000256" key="4">
    <source>
        <dbReference type="ARBA" id="ARBA00022679"/>
    </source>
</evidence>
<dbReference type="InterPro" id="IPR003660">
    <property type="entry name" value="HAMP_dom"/>
</dbReference>
<evidence type="ECO:0000313" key="16">
    <source>
        <dbReference type="Proteomes" id="UP000012675"/>
    </source>
</evidence>
<evidence type="ECO:0000256" key="1">
    <source>
        <dbReference type="ARBA" id="ARBA00004651"/>
    </source>
</evidence>
<dbReference type="Gene3D" id="6.10.340.10">
    <property type="match status" value="1"/>
</dbReference>
<dbReference type="PANTHER" id="PTHR34220:SF11">
    <property type="entry name" value="SENSOR PROTEIN KINASE HPTS"/>
    <property type="match status" value="1"/>
</dbReference>
<dbReference type="Gene3D" id="3.30.565.10">
    <property type="entry name" value="Histidine kinase-like ATPase, C-terminal domain"/>
    <property type="match status" value="1"/>
</dbReference>
<dbReference type="AlphaFoldDB" id="M9T8R6"/>
<keyword evidence="6" id="KW-0547">Nucleotide-binding</keyword>
<name>M9T8R6_ENTCA</name>
<keyword evidence="2" id="KW-1003">Cell membrane</keyword>
<dbReference type="InterPro" id="IPR036890">
    <property type="entry name" value="HATPase_C_sf"/>
</dbReference>
<feature type="domain" description="HAMP" evidence="14">
    <location>
        <begin position="294"/>
        <end position="339"/>
    </location>
</feature>
<evidence type="ECO:0000256" key="8">
    <source>
        <dbReference type="ARBA" id="ARBA00022840"/>
    </source>
</evidence>
<dbReference type="Proteomes" id="UP000012675">
    <property type="component" value="Chromosome"/>
</dbReference>
<dbReference type="Pfam" id="PF06580">
    <property type="entry name" value="His_kinase"/>
    <property type="match status" value="1"/>
</dbReference>
<reference evidence="15 16" key="1">
    <citation type="submission" date="2009-02" db="EMBL/GenBank/DDBJ databases">
        <authorList>
            <consortium name="The Broad Institute Genome Sequencing Platform"/>
            <person name="Feldgarden M."/>
            <person name="Young S.K."/>
            <person name="Kodira C.D."/>
            <person name="Zeng Q."/>
            <person name="Koehrsen M."/>
            <person name="Alvarado L."/>
            <person name="Berlin A."/>
            <person name="Borenstein D."/>
            <person name="Chen Z."/>
            <person name="Engels R."/>
            <person name="Freedman E."/>
            <person name="Gellesch M."/>
            <person name="Goldberg J."/>
            <person name="Griggs A."/>
            <person name="Gujja S."/>
            <person name="Heiman D."/>
            <person name="Hepburn T."/>
            <person name="Howarth C."/>
            <person name="Jen D."/>
            <person name="Larson L."/>
            <person name="Lewis B."/>
            <person name="Mehta T."/>
            <person name="Park D."/>
            <person name="Pearson M."/>
            <person name="Roberts A."/>
            <person name="Saif S."/>
            <person name="Shea T."/>
            <person name="Shenoy N."/>
            <person name="Sisk P."/>
            <person name="Stolte C."/>
            <person name="Sykes S."/>
            <person name="Walk T."/>
            <person name="White J."/>
            <person name="Yandava C."/>
            <person name="Gilmore M."/>
            <person name="Manson J."/>
            <person name="Palmer K."/>
            <person name="Carniol K."/>
            <person name="Lander E."/>
            <person name="Nusbaum C."/>
            <person name="Galagan J."/>
            <person name="Birren B."/>
        </authorList>
    </citation>
    <scope>NUCLEOTIDE SEQUENCE [LARGE SCALE GENOMIC DNA]</scope>
    <source>
        <strain evidence="15 16">EC20</strain>
    </source>
</reference>
<reference evidence="15 16" key="2">
    <citation type="submission" date="2013-03" db="EMBL/GenBank/DDBJ databases">
        <title>The Genome Sequence of Enterococcus casseliflavus EC20 (899205).</title>
        <authorList>
            <consortium name="The Broad Institute Genomics Platform"/>
            <consortium name="The Broad Institute Genome Sequencing Center for Infectious Disease"/>
            <person name="Russ C."/>
            <person name="Feldgarden M."/>
            <person name="Gilmore M."/>
            <person name="Manson J."/>
            <person name="Palmer K."/>
            <person name="Carniol K."/>
            <person name="Walker B."/>
            <person name="Young S.K."/>
            <person name="Zeng Q."/>
            <person name="Gargeya S."/>
            <person name="Fitzgerald M."/>
            <person name="Haas B."/>
            <person name="Abouelleil A."/>
            <person name="Allen A.W."/>
            <person name="Alvarado L."/>
            <person name="Arachchi H.M."/>
            <person name="Berlin A.M."/>
            <person name="Chapman S.B."/>
            <person name="Gainer-Dewar J."/>
            <person name="Goldberg J."/>
            <person name="Griggs A."/>
            <person name="Gujja S."/>
            <person name="Hansen M."/>
            <person name="Howarth C."/>
            <person name="Imamovic A."/>
            <person name="Ireland A."/>
            <person name="Larimer J."/>
            <person name="McCowan C."/>
            <person name="Murphy C."/>
            <person name="Pearson M."/>
            <person name="Poon T.W."/>
            <person name="Priest M."/>
            <person name="Roberts A."/>
            <person name="Saif S."/>
            <person name="Shea T."/>
            <person name="Sisk P."/>
            <person name="Sykes S."/>
            <person name="Wortman J."/>
            <person name="Nusbaum C."/>
            <person name="Birren B."/>
        </authorList>
    </citation>
    <scope>NUCLEOTIDE SEQUENCE [LARGE SCALE GENOMIC DNA]</scope>
    <source>
        <strain evidence="15 16">EC20</strain>
    </source>
</reference>
<dbReference type="InterPro" id="IPR050640">
    <property type="entry name" value="Bact_2-comp_sensor_kinase"/>
</dbReference>
<evidence type="ECO:0000256" key="7">
    <source>
        <dbReference type="ARBA" id="ARBA00022777"/>
    </source>
</evidence>
<feature type="transmembrane region" description="Helical" evidence="13">
    <location>
        <begin position="20"/>
        <end position="42"/>
    </location>
</feature>
<dbReference type="GeneID" id="15143069"/>
<keyword evidence="5 13" id="KW-0812">Transmembrane</keyword>
<keyword evidence="3" id="KW-0597">Phosphoprotein</keyword>
<proteinExistence type="predicted"/>
<evidence type="ECO:0000256" key="2">
    <source>
        <dbReference type="ARBA" id="ARBA00022475"/>
    </source>
</evidence>
<dbReference type="PANTHER" id="PTHR34220">
    <property type="entry name" value="SENSOR HISTIDINE KINASE YPDA"/>
    <property type="match status" value="1"/>
</dbReference>
<keyword evidence="9 13" id="KW-1133">Transmembrane helix</keyword>
<keyword evidence="8" id="KW-0067">ATP-binding</keyword>
<keyword evidence="11 13" id="KW-0472">Membrane</keyword>
<gene>
    <name evidence="15" type="ORF">ECBG_04255</name>
</gene>
<evidence type="ECO:0000256" key="10">
    <source>
        <dbReference type="ARBA" id="ARBA00023012"/>
    </source>
</evidence>
<dbReference type="GO" id="GO:0000155">
    <property type="term" value="F:phosphorelay sensor kinase activity"/>
    <property type="evidence" value="ECO:0007669"/>
    <property type="project" value="InterPro"/>
</dbReference>
<feature type="transmembrane region" description="Helical" evidence="13">
    <location>
        <begin position="246"/>
        <end position="279"/>
    </location>
</feature>
<evidence type="ECO:0000256" key="3">
    <source>
        <dbReference type="ARBA" id="ARBA00022553"/>
    </source>
</evidence>
<dbReference type="InterPro" id="IPR010559">
    <property type="entry name" value="Sig_transdc_His_kin_internal"/>
</dbReference>
<dbReference type="RefSeq" id="WP_015510234.1">
    <property type="nucleotide sequence ID" value="NC_020995.1"/>
</dbReference>
<evidence type="ECO:0000259" key="14">
    <source>
        <dbReference type="PROSITE" id="PS50885"/>
    </source>
</evidence>
<accession>M9T8R6</accession>
<evidence type="ECO:0000256" key="13">
    <source>
        <dbReference type="SAM" id="Phobius"/>
    </source>
</evidence>
<keyword evidence="12" id="KW-0175">Coiled coil</keyword>
<organism evidence="15 16">
    <name type="scientific">Enterococcus casseliflavus EC20</name>
    <dbReference type="NCBI Taxonomy" id="565655"/>
    <lineage>
        <taxon>Bacteria</taxon>
        <taxon>Bacillati</taxon>
        <taxon>Bacillota</taxon>
        <taxon>Bacilli</taxon>
        <taxon>Lactobacillales</taxon>
        <taxon>Enterococcaceae</taxon>
        <taxon>Enterococcus</taxon>
    </lineage>
</organism>
<evidence type="ECO:0000256" key="6">
    <source>
        <dbReference type="ARBA" id="ARBA00022741"/>
    </source>
</evidence>
<keyword evidence="7" id="KW-0418">Kinase</keyword>
<dbReference type="EMBL" id="CP004856">
    <property type="protein sequence ID" value="AGJ01208.1"/>
    <property type="molecule type" value="Genomic_DNA"/>
</dbReference>
<keyword evidence="10" id="KW-0902">Two-component regulatory system</keyword>
<evidence type="ECO:0000313" key="15">
    <source>
        <dbReference type="EMBL" id="AGJ01208.1"/>
    </source>
</evidence>
<dbReference type="Pfam" id="PF02518">
    <property type="entry name" value="HATPase_c"/>
    <property type="match status" value="1"/>
</dbReference>
<dbReference type="GO" id="GO:0005524">
    <property type="term" value="F:ATP binding"/>
    <property type="evidence" value="ECO:0007669"/>
    <property type="project" value="UniProtKB-KW"/>
</dbReference>
<protein>
    <recommendedName>
        <fullName evidence="14">HAMP domain-containing protein</fullName>
    </recommendedName>
</protein>
<evidence type="ECO:0000256" key="12">
    <source>
        <dbReference type="SAM" id="Coils"/>
    </source>
</evidence>
<evidence type="ECO:0000256" key="9">
    <source>
        <dbReference type="ARBA" id="ARBA00022989"/>
    </source>
</evidence>
<dbReference type="HOGENOM" id="CLU_020473_6_2_9"/>
<dbReference type="InterPro" id="IPR003594">
    <property type="entry name" value="HATPase_dom"/>
</dbReference>
<evidence type="ECO:0000256" key="5">
    <source>
        <dbReference type="ARBA" id="ARBA00022692"/>
    </source>
</evidence>
<feature type="coiled-coil region" evidence="12">
    <location>
        <begin position="320"/>
        <end position="347"/>
    </location>
</feature>
<dbReference type="SUPFAM" id="SSF55874">
    <property type="entry name" value="ATPase domain of HSP90 chaperone/DNA topoisomerase II/histidine kinase"/>
    <property type="match status" value="1"/>
</dbReference>
<evidence type="ECO:0000256" key="11">
    <source>
        <dbReference type="ARBA" id="ARBA00023136"/>
    </source>
</evidence>
<dbReference type="PROSITE" id="PS50885">
    <property type="entry name" value="HAMP"/>
    <property type="match status" value="1"/>
</dbReference>
<dbReference type="GO" id="GO:0005886">
    <property type="term" value="C:plasma membrane"/>
    <property type="evidence" value="ECO:0007669"/>
    <property type="project" value="UniProtKB-SubCell"/>
</dbReference>
<comment type="subcellular location">
    <subcellularLocation>
        <location evidence="1">Cell membrane</location>
        <topology evidence="1">Multi-pass membrane protein</topology>
    </subcellularLocation>
</comment>